<organism evidence="1 2">
    <name type="scientific">Candidatus Magnetoglobus multicellularis str. Araruama</name>
    <dbReference type="NCBI Taxonomy" id="890399"/>
    <lineage>
        <taxon>Bacteria</taxon>
        <taxon>Pseudomonadati</taxon>
        <taxon>Thermodesulfobacteriota</taxon>
        <taxon>Desulfobacteria</taxon>
        <taxon>Desulfobacterales</taxon>
        <taxon>Desulfobacteraceae</taxon>
        <taxon>Candidatus Magnetoglobus</taxon>
    </lineage>
</organism>
<dbReference type="SUPFAM" id="SSF53850">
    <property type="entry name" value="Periplasmic binding protein-like II"/>
    <property type="match status" value="1"/>
</dbReference>
<protein>
    <submittedName>
        <fullName evidence="1">Amino acid ABC transporter periplasmic protein</fullName>
    </submittedName>
</protein>
<reference evidence="2" key="1">
    <citation type="submission" date="2012-11" db="EMBL/GenBank/DDBJ databases">
        <authorList>
            <person name="Lucero-Rivera Y.E."/>
            <person name="Tovar-Ramirez D."/>
        </authorList>
    </citation>
    <scope>NUCLEOTIDE SEQUENCE [LARGE SCALE GENOMIC DNA]</scope>
    <source>
        <strain evidence="2">Araruama</strain>
    </source>
</reference>
<gene>
    <name evidence="1" type="ORF">OMM_01729</name>
</gene>
<evidence type="ECO:0000313" key="1">
    <source>
        <dbReference type="EMBL" id="ETR72431.1"/>
    </source>
</evidence>
<sequence length="262" mass="29742">MTSSSSNGNKGGTMKRYLFIFCICFLLSPITTWAESIVISVENREFYPFFFVEKGTAKGLLLDMVKDGLKPFDIEPIFKPLPLKRGLKMIERGKVDAIIAPRIKNDTFLLPDDAFEKDISSQRILQIDSVVVTYKSDYEFLGNIKTLPTPIRLTLGDPIESLFKSHGLSVDDGASGEHNIKKLMRDKKGCVITTSFKAMTWLENPNYMSNIDVSTEPVISRSYFLIFSKNSGQGKDKITQVWNEISKNRDDYIYPIKLFTAY</sequence>
<accession>A0A1V1PC63</accession>
<proteinExistence type="predicted"/>
<dbReference type="Proteomes" id="UP000189670">
    <property type="component" value="Unassembled WGS sequence"/>
</dbReference>
<comment type="caution">
    <text evidence="1">The sequence shown here is derived from an EMBL/GenBank/DDBJ whole genome shotgun (WGS) entry which is preliminary data.</text>
</comment>
<dbReference type="EMBL" id="ATBP01000148">
    <property type="protein sequence ID" value="ETR72431.1"/>
    <property type="molecule type" value="Genomic_DNA"/>
</dbReference>
<evidence type="ECO:0000313" key="2">
    <source>
        <dbReference type="Proteomes" id="UP000189670"/>
    </source>
</evidence>
<name>A0A1V1PC63_9BACT</name>
<dbReference type="AlphaFoldDB" id="A0A1V1PC63"/>